<feature type="region of interest" description="Disordered" evidence="1">
    <location>
        <begin position="1"/>
        <end position="28"/>
    </location>
</feature>
<evidence type="ECO:0000313" key="2">
    <source>
        <dbReference type="EMBL" id="CAF4496931.1"/>
    </source>
</evidence>
<name>A0A8S2XGF5_9BILA</name>
<gene>
    <name evidence="2" type="ORF">SMN809_LOCUS34738</name>
</gene>
<protein>
    <submittedName>
        <fullName evidence="2">Uncharacterized protein</fullName>
    </submittedName>
</protein>
<comment type="caution">
    <text evidence="2">The sequence shown here is derived from an EMBL/GenBank/DDBJ whole genome shotgun (WGS) entry which is preliminary data.</text>
</comment>
<dbReference type="AlphaFoldDB" id="A0A8S2XGF5"/>
<accession>A0A8S2XGF5</accession>
<proteinExistence type="predicted"/>
<feature type="compositionally biased region" description="Low complexity" evidence="1">
    <location>
        <begin position="1"/>
        <end position="26"/>
    </location>
</feature>
<feature type="non-terminal residue" evidence="2">
    <location>
        <position position="1"/>
    </location>
</feature>
<reference evidence="2" key="1">
    <citation type="submission" date="2021-02" db="EMBL/GenBank/DDBJ databases">
        <authorList>
            <person name="Nowell W R."/>
        </authorList>
    </citation>
    <scope>NUCLEOTIDE SEQUENCE</scope>
</reference>
<sequence length="62" mass="6708">KTAAAQQAAATAINTRPTNPNNDTDTYFGKARSGMDDIERKTEDGLHDVHLGVSRLKLLALQ</sequence>
<evidence type="ECO:0000313" key="3">
    <source>
        <dbReference type="Proteomes" id="UP000676336"/>
    </source>
</evidence>
<dbReference type="EMBL" id="CAJOBI010080581">
    <property type="protein sequence ID" value="CAF4496931.1"/>
    <property type="molecule type" value="Genomic_DNA"/>
</dbReference>
<organism evidence="2 3">
    <name type="scientific">Rotaria magnacalcarata</name>
    <dbReference type="NCBI Taxonomy" id="392030"/>
    <lineage>
        <taxon>Eukaryota</taxon>
        <taxon>Metazoa</taxon>
        <taxon>Spiralia</taxon>
        <taxon>Gnathifera</taxon>
        <taxon>Rotifera</taxon>
        <taxon>Eurotatoria</taxon>
        <taxon>Bdelloidea</taxon>
        <taxon>Philodinida</taxon>
        <taxon>Philodinidae</taxon>
        <taxon>Rotaria</taxon>
    </lineage>
</organism>
<evidence type="ECO:0000256" key="1">
    <source>
        <dbReference type="SAM" id="MobiDB-lite"/>
    </source>
</evidence>
<feature type="non-terminal residue" evidence="2">
    <location>
        <position position="62"/>
    </location>
</feature>
<dbReference type="Proteomes" id="UP000676336">
    <property type="component" value="Unassembled WGS sequence"/>
</dbReference>